<sequence>MKRLISIFILLFLVGNSFAKNADFLGVREVVAAKTSTNVLSKGDLLRIENAAIRINKPITVMGSRAKGTAGAYSDWDYLIPGLNSKNWNTIKNSLPDSRSILDNTPRNIDIFKGPLDGTKPHIIINPRLK</sequence>
<reference evidence="3" key="1">
    <citation type="submission" date="2016-10" db="EMBL/GenBank/DDBJ databases">
        <authorList>
            <person name="Varghese N."/>
            <person name="Submissions S."/>
        </authorList>
    </citation>
    <scope>NUCLEOTIDE SEQUENCE [LARGE SCALE GENOMIC DNA]</scope>
    <source>
        <strain evidence="3">DSM 22361</strain>
    </source>
</reference>
<gene>
    <name evidence="2" type="ORF">SAMN05421877_103264</name>
</gene>
<dbReference type="Proteomes" id="UP000236731">
    <property type="component" value="Unassembled WGS sequence"/>
</dbReference>
<evidence type="ECO:0000313" key="3">
    <source>
        <dbReference type="Proteomes" id="UP000236731"/>
    </source>
</evidence>
<keyword evidence="1" id="KW-0732">Signal</keyword>
<evidence type="ECO:0000313" key="2">
    <source>
        <dbReference type="EMBL" id="SEF91751.1"/>
    </source>
</evidence>
<proteinExistence type="predicted"/>
<evidence type="ECO:0000256" key="1">
    <source>
        <dbReference type="SAM" id="SignalP"/>
    </source>
</evidence>
<dbReference type="OrthoDB" id="2972467at2"/>
<feature type="signal peptide" evidence="1">
    <location>
        <begin position="1"/>
        <end position="19"/>
    </location>
</feature>
<dbReference type="AlphaFoldDB" id="A0A1H5VY03"/>
<keyword evidence="3" id="KW-1185">Reference proteome</keyword>
<feature type="chain" id="PRO_5009287716" evidence="1">
    <location>
        <begin position="20"/>
        <end position="130"/>
    </location>
</feature>
<name>A0A1H5VY03_9SPHI</name>
<protein>
    <submittedName>
        <fullName evidence="2">Uncharacterized protein</fullName>
    </submittedName>
</protein>
<accession>A0A1H5VY03</accession>
<dbReference type="RefSeq" id="WP_103905624.1">
    <property type="nucleotide sequence ID" value="NZ_CP049246.1"/>
</dbReference>
<dbReference type="EMBL" id="FNUT01000003">
    <property type="protein sequence ID" value="SEF91751.1"/>
    <property type="molecule type" value="Genomic_DNA"/>
</dbReference>
<organism evidence="2 3">
    <name type="scientific">Sphingobacterium lactis</name>
    <dbReference type="NCBI Taxonomy" id="797291"/>
    <lineage>
        <taxon>Bacteria</taxon>
        <taxon>Pseudomonadati</taxon>
        <taxon>Bacteroidota</taxon>
        <taxon>Sphingobacteriia</taxon>
        <taxon>Sphingobacteriales</taxon>
        <taxon>Sphingobacteriaceae</taxon>
        <taxon>Sphingobacterium</taxon>
    </lineage>
</organism>